<evidence type="ECO:0000313" key="2">
    <source>
        <dbReference type="Proteomes" id="UP000240912"/>
    </source>
</evidence>
<proteinExistence type="predicted"/>
<dbReference type="OrthoDB" id="773166at2"/>
<keyword evidence="2" id="KW-1185">Reference proteome</keyword>
<evidence type="ECO:0000313" key="1">
    <source>
        <dbReference type="EMBL" id="PST84935.1"/>
    </source>
</evidence>
<comment type="caution">
    <text evidence="1">The sequence shown here is derived from an EMBL/GenBank/DDBJ whole genome shotgun (WGS) entry which is preliminary data.</text>
</comment>
<evidence type="ECO:0008006" key="3">
    <source>
        <dbReference type="Google" id="ProtNLM"/>
    </source>
</evidence>
<dbReference type="InterPro" id="IPR024623">
    <property type="entry name" value="YtxH"/>
</dbReference>
<dbReference type="RefSeq" id="WP_107213177.1">
    <property type="nucleotide sequence ID" value="NZ_KZ686268.1"/>
</dbReference>
<reference evidence="1 2" key="1">
    <citation type="submission" date="2018-03" db="EMBL/GenBank/DDBJ databases">
        <authorList>
            <person name="Keele B.F."/>
        </authorList>
    </citation>
    <scope>NUCLEOTIDE SEQUENCE [LARGE SCALE GENOMIC DNA]</scope>
    <source>
        <strain evidence="1 2">YL28-9</strain>
    </source>
</reference>
<protein>
    <recommendedName>
        <fullName evidence="3">YtxH domain-containing protein</fullName>
    </recommendedName>
</protein>
<dbReference type="Pfam" id="PF12732">
    <property type="entry name" value="YtxH"/>
    <property type="match status" value="1"/>
</dbReference>
<accession>A0A2T3HR54</accession>
<organism evidence="1 2">
    <name type="scientific">Pedobacter yulinensis</name>
    <dbReference type="NCBI Taxonomy" id="2126353"/>
    <lineage>
        <taxon>Bacteria</taxon>
        <taxon>Pseudomonadati</taxon>
        <taxon>Bacteroidota</taxon>
        <taxon>Sphingobacteriia</taxon>
        <taxon>Sphingobacteriales</taxon>
        <taxon>Sphingobacteriaceae</taxon>
        <taxon>Pedobacter</taxon>
    </lineage>
</organism>
<sequence length="79" mass="8339">MTKETKILTGVLAGAALGAVAALLITSSKNEEMKSKVTDWFCDLFDSSKEKISSLADRVTSAATDAAQAAKDKYAEVKP</sequence>
<dbReference type="AlphaFoldDB" id="A0A2T3HR54"/>
<dbReference type="Proteomes" id="UP000240912">
    <property type="component" value="Unassembled WGS sequence"/>
</dbReference>
<name>A0A2T3HR54_9SPHI</name>
<dbReference type="EMBL" id="PYLS01000001">
    <property type="protein sequence ID" value="PST84935.1"/>
    <property type="molecule type" value="Genomic_DNA"/>
</dbReference>
<gene>
    <name evidence="1" type="ORF">C7T94_02095</name>
</gene>